<dbReference type="PANTHER" id="PTHR11493">
    <property type="entry name" value="SULFITE REDUCTASE [NADPH] SUBUNIT BETA-RELATED"/>
    <property type="match status" value="1"/>
</dbReference>
<dbReference type="InterPro" id="IPR045854">
    <property type="entry name" value="NO2/SO3_Rdtase_4Fe4S_sf"/>
</dbReference>
<keyword evidence="10" id="KW-1185">Reference proteome</keyword>
<sequence length="357" mass="39582">MSNKPLAPRDQGAPDYTKMLHPLMAKNYGEWESHDRLRPGVLVHTAKNGDKLYSVRAGSPRTMSADTVRKVCDIADQYCQGFLRFTSRSNVEFLCGDKNDLDGLVNAVENSLGWPLGGTGPSVSNISHTQGWLHCNLPGSDAAGSVKALMDELIDEFKNETLPNRVHISSSCCQINCASHGDIAIIVQHHHPPRINHANMQICELPKVVAICPAAAIRPAVVNGYETVEVVHEKCMYCGACHGQCPSMEIRDSETDTLSIWVGGKVSNARTPPAFMKLAVWGLPNNPPRWPEVGEAVRRILSAYKESGKPWERVGEWIERIGWQRFFEKTGFPFTRYHIDDGPEALSNLNRSAMVRL</sequence>
<proteinExistence type="predicted"/>
<keyword evidence="6" id="KW-0408">Iron</keyword>
<dbReference type="Pfam" id="PF03460">
    <property type="entry name" value="NIR_SIR_ferr"/>
    <property type="match status" value="1"/>
</dbReference>
<dbReference type="NCBIfam" id="TIGR02066">
    <property type="entry name" value="dsrB"/>
    <property type="match status" value="1"/>
</dbReference>
<dbReference type="InterPro" id="IPR006067">
    <property type="entry name" value="NO2/SO3_Rdtase_4Fe4S_dom"/>
</dbReference>
<dbReference type="PROSITE" id="PS51379">
    <property type="entry name" value="4FE4S_FER_2"/>
    <property type="match status" value="1"/>
</dbReference>
<evidence type="ECO:0000259" key="8">
    <source>
        <dbReference type="PROSITE" id="PS51379"/>
    </source>
</evidence>
<feature type="domain" description="4Fe-4S ferredoxin-type" evidence="8">
    <location>
        <begin position="226"/>
        <end position="256"/>
    </location>
</feature>
<organism evidence="9 10">
    <name type="scientific">Candidatus Magnetaquiglobus chichijimensis</name>
    <dbReference type="NCBI Taxonomy" id="3141448"/>
    <lineage>
        <taxon>Bacteria</taxon>
        <taxon>Pseudomonadati</taxon>
        <taxon>Pseudomonadota</taxon>
        <taxon>Magnetococcia</taxon>
        <taxon>Magnetococcales</taxon>
        <taxon>Candidatus Magnetaquicoccaceae</taxon>
        <taxon>Candidatus Magnetaquiglobus</taxon>
    </lineage>
</organism>
<dbReference type="InterPro" id="IPR036136">
    <property type="entry name" value="Nit/Sulf_reduc_fer-like_dom_sf"/>
</dbReference>
<dbReference type="InterPro" id="IPR005117">
    <property type="entry name" value="NiRdtase/SiRdtase_haem-b_fer"/>
</dbReference>
<dbReference type="InterPro" id="IPR011808">
    <property type="entry name" value="DsrB"/>
</dbReference>
<dbReference type="PROSITE" id="PS00198">
    <property type="entry name" value="4FE4S_FER_1"/>
    <property type="match status" value="1"/>
</dbReference>
<comment type="cofactor">
    <cofactor evidence="2">
        <name>[4Fe-4S] cluster</name>
        <dbReference type="ChEBI" id="CHEBI:49883"/>
    </cofactor>
</comment>
<dbReference type="InterPro" id="IPR017900">
    <property type="entry name" value="4Fe4S_Fe_S_CS"/>
</dbReference>
<evidence type="ECO:0000256" key="2">
    <source>
        <dbReference type="ARBA" id="ARBA00001966"/>
    </source>
</evidence>
<dbReference type="InterPro" id="IPR045169">
    <property type="entry name" value="NO2/SO3_Rdtase_4Fe4S_prot"/>
</dbReference>
<dbReference type="EC" id="1.8.1.22" evidence="9"/>
<comment type="caution">
    <text evidence="9">The sequence shown here is derived from an EMBL/GenBank/DDBJ whole genome shotgun (WGS) entry which is preliminary data.</text>
</comment>
<evidence type="ECO:0000256" key="6">
    <source>
        <dbReference type="ARBA" id="ARBA00023004"/>
    </source>
</evidence>
<dbReference type="RefSeq" id="WP_420904702.1">
    <property type="nucleotide sequence ID" value="NZ_BAAFGK010000004.1"/>
</dbReference>
<dbReference type="EMBL" id="BAAFGK010000004">
    <property type="protein sequence ID" value="GAB0056990.1"/>
    <property type="molecule type" value="Genomic_DNA"/>
</dbReference>
<dbReference type="SUPFAM" id="SSF56014">
    <property type="entry name" value="Nitrite and sulphite reductase 4Fe-4S domain-like"/>
    <property type="match status" value="1"/>
</dbReference>
<dbReference type="Pfam" id="PF01077">
    <property type="entry name" value="NIR_SIR"/>
    <property type="match status" value="1"/>
</dbReference>
<accession>A0ABQ0C8G5</accession>
<evidence type="ECO:0000256" key="5">
    <source>
        <dbReference type="ARBA" id="ARBA00023002"/>
    </source>
</evidence>
<evidence type="ECO:0000256" key="7">
    <source>
        <dbReference type="ARBA" id="ARBA00023014"/>
    </source>
</evidence>
<dbReference type="Gene3D" id="3.30.413.10">
    <property type="entry name" value="Sulfite Reductase Hemoprotein, domain 1"/>
    <property type="match status" value="1"/>
</dbReference>
<dbReference type="Gene3D" id="3.30.70.20">
    <property type="match status" value="1"/>
</dbReference>
<evidence type="ECO:0000313" key="10">
    <source>
        <dbReference type="Proteomes" id="UP001628193"/>
    </source>
</evidence>
<keyword evidence="5 9" id="KW-0560">Oxidoreductase</keyword>
<keyword evidence="3" id="KW-0004">4Fe-4S</keyword>
<keyword evidence="7" id="KW-0411">Iron-sulfur</keyword>
<dbReference type="Gene3D" id="3.30.70.3340">
    <property type="match status" value="1"/>
</dbReference>
<protein>
    <submittedName>
        <fullName evidence="9">Sulfite reductase, dissimilatory-type subunit beta</fullName>
        <ecNumber evidence="9">1.8.1.22</ecNumber>
    </submittedName>
</protein>
<evidence type="ECO:0000256" key="3">
    <source>
        <dbReference type="ARBA" id="ARBA00022485"/>
    </source>
</evidence>
<comment type="cofactor">
    <cofactor evidence="1">
        <name>siroheme</name>
        <dbReference type="ChEBI" id="CHEBI:60052"/>
    </cofactor>
</comment>
<dbReference type="SUPFAM" id="SSF55124">
    <property type="entry name" value="Nitrite/Sulfite reductase N-terminal domain-like"/>
    <property type="match status" value="1"/>
</dbReference>
<dbReference type="InterPro" id="IPR017896">
    <property type="entry name" value="4Fe4S_Fe-S-bd"/>
</dbReference>
<dbReference type="Proteomes" id="UP001628193">
    <property type="component" value="Unassembled WGS sequence"/>
</dbReference>
<evidence type="ECO:0000256" key="4">
    <source>
        <dbReference type="ARBA" id="ARBA00022723"/>
    </source>
</evidence>
<gene>
    <name evidence="9" type="primary">dsvB_2</name>
    <name evidence="9" type="ORF">SIID45300_01308</name>
</gene>
<dbReference type="SUPFAM" id="SSF54862">
    <property type="entry name" value="4Fe-4S ferredoxins"/>
    <property type="match status" value="1"/>
</dbReference>
<dbReference type="PANTHER" id="PTHR11493:SF47">
    <property type="entry name" value="SULFITE REDUCTASE [NADPH] SUBUNIT BETA"/>
    <property type="match status" value="1"/>
</dbReference>
<reference evidence="9 10" key="1">
    <citation type="submission" date="2024-09" db="EMBL/GenBank/DDBJ databases">
        <title>Draft genome sequence of Candidatus Magnetaquicoccaceae bacterium FCR-1.</title>
        <authorList>
            <person name="Shimoshige H."/>
            <person name="Shimamura S."/>
            <person name="Taoka A."/>
            <person name="Kobayashi H."/>
            <person name="Maekawa T."/>
        </authorList>
    </citation>
    <scope>NUCLEOTIDE SEQUENCE [LARGE SCALE GENOMIC DNA]</scope>
    <source>
        <strain evidence="9 10">FCR-1</strain>
    </source>
</reference>
<evidence type="ECO:0000313" key="9">
    <source>
        <dbReference type="EMBL" id="GAB0056990.1"/>
    </source>
</evidence>
<keyword evidence="4" id="KW-0479">Metal-binding</keyword>
<evidence type="ECO:0000256" key="1">
    <source>
        <dbReference type="ARBA" id="ARBA00001929"/>
    </source>
</evidence>
<dbReference type="GO" id="GO:0018551">
    <property type="term" value="F:dissimilatory sulfite reductase (NADH) activity"/>
    <property type="evidence" value="ECO:0007669"/>
    <property type="project" value="UniProtKB-EC"/>
</dbReference>
<name>A0ABQ0C8G5_9PROT</name>